<dbReference type="SUPFAM" id="SSF46966">
    <property type="entry name" value="Spectrin repeat"/>
    <property type="match status" value="1"/>
</dbReference>
<reference evidence="1" key="1">
    <citation type="submission" date="2018-11" db="EMBL/GenBank/DDBJ databases">
        <authorList>
            <consortium name="Pathogen Informatics"/>
        </authorList>
    </citation>
    <scope>NUCLEOTIDE SEQUENCE</scope>
</reference>
<organism evidence="1 2">
    <name type="scientific">Protopolystoma xenopodis</name>
    <dbReference type="NCBI Taxonomy" id="117903"/>
    <lineage>
        <taxon>Eukaryota</taxon>
        <taxon>Metazoa</taxon>
        <taxon>Spiralia</taxon>
        <taxon>Lophotrochozoa</taxon>
        <taxon>Platyhelminthes</taxon>
        <taxon>Monogenea</taxon>
        <taxon>Polyopisthocotylea</taxon>
        <taxon>Polystomatidea</taxon>
        <taxon>Polystomatidae</taxon>
        <taxon>Protopolystoma</taxon>
    </lineage>
</organism>
<name>A0A448X6U0_9PLAT</name>
<proteinExistence type="predicted"/>
<dbReference type="Proteomes" id="UP000784294">
    <property type="component" value="Unassembled WGS sequence"/>
</dbReference>
<protein>
    <submittedName>
        <fullName evidence="1">Uncharacterized protein</fullName>
    </submittedName>
</protein>
<accession>A0A448X6U0</accession>
<comment type="caution">
    <text evidence="1">The sequence shown here is derived from an EMBL/GenBank/DDBJ whole genome shotgun (WGS) entry which is preliminary data.</text>
</comment>
<dbReference type="AlphaFoldDB" id="A0A448X6U0"/>
<keyword evidence="2" id="KW-1185">Reference proteome</keyword>
<sequence length="64" mass="6947">MPPLSSDSTGVQTQLNEIRHIGREIVAKHSDLKHVNWTAARLMEASHTGLDALLGLGFVDQGII</sequence>
<evidence type="ECO:0000313" key="1">
    <source>
        <dbReference type="EMBL" id="VEL29479.1"/>
    </source>
</evidence>
<gene>
    <name evidence="1" type="ORF">PXEA_LOCUS22919</name>
</gene>
<dbReference type="EMBL" id="CAAALY010103519">
    <property type="protein sequence ID" value="VEL29479.1"/>
    <property type="molecule type" value="Genomic_DNA"/>
</dbReference>
<evidence type="ECO:0000313" key="2">
    <source>
        <dbReference type="Proteomes" id="UP000784294"/>
    </source>
</evidence>